<organism evidence="9 10">
    <name type="scientific">Pseudonocardia benzenivorans</name>
    <dbReference type="NCBI Taxonomy" id="228005"/>
    <lineage>
        <taxon>Bacteria</taxon>
        <taxon>Bacillati</taxon>
        <taxon>Actinomycetota</taxon>
        <taxon>Actinomycetes</taxon>
        <taxon>Pseudonocardiales</taxon>
        <taxon>Pseudonocardiaceae</taxon>
        <taxon>Pseudonocardia</taxon>
    </lineage>
</organism>
<gene>
    <name evidence="9" type="ORF">ACFQ34_24380</name>
</gene>
<evidence type="ECO:0000259" key="8">
    <source>
        <dbReference type="Pfam" id="PF00326"/>
    </source>
</evidence>
<dbReference type="InterPro" id="IPR029058">
    <property type="entry name" value="AB_hydrolase_fold"/>
</dbReference>
<proteinExistence type="predicted"/>
<evidence type="ECO:0000313" key="9">
    <source>
        <dbReference type="EMBL" id="MFD1236435.1"/>
    </source>
</evidence>
<comment type="function">
    <text evidence="6">This enzyme catalyzes the hydrolysis of the N-terminal peptide bond of an N-acetylated peptide to generate an N-acetylated amino acid and a peptide with a free N-terminus. It preferentially cleaves off Ac-Ala, Ac-Met and Ac-Ser. Also, involved in the degradation of oxidized and glycated proteins.</text>
</comment>
<dbReference type="SUPFAM" id="SSF82171">
    <property type="entry name" value="DPP6 N-terminal domain-like"/>
    <property type="match status" value="1"/>
</dbReference>
<dbReference type="Gene3D" id="2.120.10.30">
    <property type="entry name" value="TolB, C-terminal domain"/>
    <property type="match status" value="1"/>
</dbReference>
<dbReference type="EMBL" id="JBHTMB010000224">
    <property type="protein sequence ID" value="MFD1236435.1"/>
    <property type="molecule type" value="Genomic_DNA"/>
</dbReference>
<evidence type="ECO:0000256" key="6">
    <source>
        <dbReference type="ARBA" id="ARBA00045885"/>
    </source>
</evidence>
<keyword evidence="1" id="KW-0378">Hydrolase</keyword>
<keyword evidence="3" id="KW-0007">Acetylation</keyword>
<dbReference type="PRINTS" id="PR00862">
    <property type="entry name" value="PROLIGOPTASE"/>
</dbReference>
<accession>A0ABW3VQ23</accession>
<evidence type="ECO:0000313" key="10">
    <source>
        <dbReference type="Proteomes" id="UP001597182"/>
    </source>
</evidence>
<keyword evidence="10" id="KW-1185">Reference proteome</keyword>
<dbReference type="Pfam" id="PF07676">
    <property type="entry name" value="PD40"/>
    <property type="match status" value="1"/>
</dbReference>
<dbReference type="Gene3D" id="3.40.50.1820">
    <property type="entry name" value="alpha/beta hydrolase"/>
    <property type="match status" value="1"/>
</dbReference>
<dbReference type="InterPro" id="IPR011042">
    <property type="entry name" value="6-blade_b-propeller_TolB-like"/>
</dbReference>
<dbReference type="Pfam" id="PF00326">
    <property type="entry name" value="Peptidase_S9"/>
    <property type="match status" value="1"/>
</dbReference>
<dbReference type="PROSITE" id="PS00708">
    <property type="entry name" value="PRO_ENDOPEP_SER"/>
    <property type="match status" value="1"/>
</dbReference>
<evidence type="ECO:0000256" key="1">
    <source>
        <dbReference type="ARBA" id="ARBA00022801"/>
    </source>
</evidence>
<evidence type="ECO:0000256" key="4">
    <source>
        <dbReference type="ARBA" id="ARBA00032284"/>
    </source>
</evidence>
<comment type="caution">
    <text evidence="9">The sequence shown here is derived from an EMBL/GenBank/DDBJ whole genome shotgun (WGS) entry which is preliminary data.</text>
</comment>
<name>A0ABW3VQ23_9PSEU</name>
<evidence type="ECO:0000256" key="3">
    <source>
        <dbReference type="ARBA" id="ARBA00022990"/>
    </source>
</evidence>
<dbReference type="PANTHER" id="PTHR42776:SF27">
    <property type="entry name" value="DIPEPTIDYL PEPTIDASE FAMILY MEMBER 6"/>
    <property type="match status" value="1"/>
</dbReference>
<keyword evidence="2" id="KW-0720">Serine protease</keyword>
<dbReference type="RefSeq" id="WP_103384329.1">
    <property type="nucleotide sequence ID" value="NZ_BAABKS010000033.1"/>
</dbReference>
<keyword evidence="2" id="KW-0645">Protease</keyword>
<dbReference type="InterPro" id="IPR002471">
    <property type="entry name" value="Pept_S9_AS"/>
</dbReference>
<dbReference type="SUPFAM" id="SSF53474">
    <property type="entry name" value="alpha/beta-Hydrolases"/>
    <property type="match status" value="1"/>
</dbReference>
<evidence type="ECO:0000256" key="7">
    <source>
        <dbReference type="SAM" id="MobiDB-lite"/>
    </source>
</evidence>
<dbReference type="Proteomes" id="UP001597182">
    <property type="component" value="Unassembled WGS sequence"/>
</dbReference>
<sequence>MEPTLADRRRERLVGERLVADAGPVADVVSAASFRSPRPGPDGRLLAWISDRDGRPRLYVGELGSGPAPVVEPRAALPTEPDDPDLPHADVTGVAWSPDGSWLACQLAPGGGERTRVLLVSPDGRRRREIAPAATAVVLGSWSPNGSHLGVTIYGSGQGEGQACLVDLRDGTSTVLASGPAAMVCAVSGDGHRVVVRHGRRGDRHLELIDLRTGRRTDLIPGGGATVADARFGVSGGLLYLHTDAGRERAALLAVPLGTGAPGMSSPVAERAHDDLDLVALDPAGARAVLVWNVDGRSEPEMLDLRSGLISPLPDPAGDVVTDAAFTRDGAGLLLASEGPTVAPRLSLVPIVDGLPGTEAPAVLPPESDDPDDDTDPADVLVSPTLHEFRAEDGLTLTGWLFRPRGTLGATPALIWLHGGPEAQERPVFQPLFQALAAAGVAVFAPNVRGSAGFGRTFSRADDLHRRFAAIADVSAAVDFLAGSGLADRDRIGVAGRSYGGYLTLAALVRYPELFRVGVDVCGMADLETFYAGTEPWIAEAATTKYGDPRTDRDLLRRLSPLHRIDRLTAPLLVVHGRHDTNVPISEPEQVVAALRERGVPHGYLLFDDEGHEVHDVANRAAFVREVVSWVAGHLNEVGSRTA</sequence>
<protein>
    <recommendedName>
        <fullName evidence="5">Acyl-peptide hydrolase</fullName>
    </recommendedName>
    <alternativeName>
        <fullName evidence="4">Acylaminoacyl-peptidase</fullName>
    </alternativeName>
</protein>
<feature type="region of interest" description="Disordered" evidence="7">
    <location>
        <begin position="357"/>
        <end position="377"/>
    </location>
</feature>
<dbReference type="InterPro" id="IPR001375">
    <property type="entry name" value="Peptidase_S9_cat"/>
</dbReference>
<dbReference type="PANTHER" id="PTHR42776">
    <property type="entry name" value="SERINE PEPTIDASE S9 FAMILY MEMBER"/>
    <property type="match status" value="1"/>
</dbReference>
<evidence type="ECO:0000256" key="2">
    <source>
        <dbReference type="ARBA" id="ARBA00022825"/>
    </source>
</evidence>
<reference evidence="10" key="1">
    <citation type="journal article" date="2019" name="Int. J. Syst. Evol. Microbiol.">
        <title>The Global Catalogue of Microorganisms (GCM) 10K type strain sequencing project: providing services to taxonomists for standard genome sequencing and annotation.</title>
        <authorList>
            <consortium name="The Broad Institute Genomics Platform"/>
            <consortium name="The Broad Institute Genome Sequencing Center for Infectious Disease"/>
            <person name="Wu L."/>
            <person name="Ma J."/>
        </authorList>
    </citation>
    <scope>NUCLEOTIDE SEQUENCE [LARGE SCALE GENOMIC DNA]</scope>
    <source>
        <strain evidence="10">CCUG 49018</strain>
    </source>
</reference>
<dbReference type="InterPro" id="IPR011659">
    <property type="entry name" value="WD40"/>
</dbReference>
<evidence type="ECO:0000256" key="5">
    <source>
        <dbReference type="ARBA" id="ARBA00032596"/>
    </source>
</evidence>
<feature type="compositionally biased region" description="Acidic residues" evidence="7">
    <location>
        <begin position="367"/>
        <end position="377"/>
    </location>
</feature>
<dbReference type="InterPro" id="IPR002470">
    <property type="entry name" value="Peptidase_S9A"/>
</dbReference>
<feature type="domain" description="Peptidase S9 prolyl oligopeptidase catalytic" evidence="8">
    <location>
        <begin position="432"/>
        <end position="636"/>
    </location>
</feature>